<feature type="region of interest" description="Disordered" evidence="1">
    <location>
        <begin position="416"/>
        <end position="457"/>
    </location>
</feature>
<dbReference type="InterPro" id="IPR015410">
    <property type="entry name" value="DUF1985"/>
</dbReference>
<dbReference type="PANTHER" id="PTHR48449:SF2">
    <property type="entry name" value="UBIQUITIN-LIKE PROTEASE FAMILY PROFILE DOMAIN-CONTAINING PROTEIN"/>
    <property type="match status" value="1"/>
</dbReference>
<protein>
    <recommendedName>
        <fullName evidence="2">DUF1985 domain-containing protein</fullName>
    </recommendedName>
</protein>
<sequence>MVSSRIVDLPKDDVTDAMLPIPEMMFAASEEPVGVRVLTYQSSRAINHILNSLEVDEIHTLSPRNLFTIVTGLNCGEFPKIAKAKSKMNINEKPYWPELFGKAEDLRVSTALKMLRRKTVTEKEVRIQLACLAIVSSVPLATNLKMKMIKEHAEAMNTIAVKGFALALQLVMVEAVPALTKVVLKTCSSSESDSCDEDDDLTHKKTKKQTLSPGHAREVDKKTDILVRSIIPEDPDRPIVAANLVWADEVVDVKVENLLKLITQRHPFTAEMFKASSASLIFTQISIGLRCFKSRTIGSEAEILENCSSLADVSPPLTLFPSLTVSQDSCEEIVNKLQPRNGSVYEMSKLQHLNLMRIVGLCVELEKTRDFHFFPFGQLDEEYRPPLDWPKRMYIIQVIWLQIADAAGRNFLDWKTPTKKKSSRNDKYVHHEGEDVQDEQNYTINSEQGKTSGNTWTRNQYKDNSYCKFHQTKSNSTTNCKVLGARLAVKLLAGDLSKVTSIKDLILDSDRPPRTDKESPERDARANQSGEKRGRRQEDHGDNSTRRRINMIIGES</sequence>
<evidence type="ECO:0000313" key="3">
    <source>
        <dbReference type="EMBL" id="KAF3499408.1"/>
    </source>
</evidence>
<evidence type="ECO:0000259" key="2">
    <source>
        <dbReference type="Pfam" id="PF09331"/>
    </source>
</evidence>
<evidence type="ECO:0000313" key="4">
    <source>
        <dbReference type="Proteomes" id="UP000712600"/>
    </source>
</evidence>
<evidence type="ECO:0000256" key="1">
    <source>
        <dbReference type="SAM" id="MobiDB-lite"/>
    </source>
</evidence>
<feature type="compositionally biased region" description="Basic and acidic residues" evidence="1">
    <location>
        <begin position="508"/>
        <end position="545"/>
    </location>
</feature>
<comment type="caution">
    <text evidence="3">The sequence shown here is derived from an EMBL/GenBank/DDBJ whole genome shotgun (WGS) entry which is preliminary data.</text>
</comment>
<dbReference type="Proteomes" id="UP000712600">
    <property type="component" value="Unassembled WGS sequence"/>
</dbReference>
<feature type="domain" description="DUF1985" evidence="2">
    <location>
        <begin position="67"/>
        <end position="157"/>
    </location>
</feature>
<reference evidence="3" key="1">
    <citation type="submission" date="2019-12" db="EMBL/GenBank/DDBJ databases">
        <title>Genome sequencing and annotation of Brassica cretica.</title>
        <authorList>
            <person name="Studholme D.J."/>
            <person name="Sarris P."/>
        </authorList>
    </citation>
    <scope>NUCLEOTIDE SEQUENCE</scope>
    <source>
        <strain evidence="3">PFS-109/04</strain>
        <tissue evidence="3">Leaf</tissue>
    </source>
</reference>
<feature type="compositionally biased region" description="Polar residues" evidence="1">
    <location>
        <begin position="439"/>
        <end position="457"/>
    </location>
</feature>
<proteinExistence type="predicted"/>
<accession>A0A8S9NBY1</accession>
<feature type="compositionally biased region" description="Basic and acidic residues" evidence="1">
    <location>
        <begin position="423"/>
        <end position="434"/>
    </location>
</feature>
<gene>
    <name evidence="3" type="ORF">F2Q69_00043666</name>
</gene>
<name>A0A8S9NBY1_BRACR</name>
<dbReference type="EMBL" id="QGKX02001621">
    <property type="protein sequence ID" value="KAF3499408.1"/>
    <property type="molecule type" value="Genomic_DNA"/>
</dbReference>
<dbReference type="AlphaFoldDB" id="A0A8S9NBY1"/>
<feature type="region of interest" description="Disordered" evidence="1">
    <location>
        <begin position="508"/>
        <end position="556"/>
    </location>
</feature>
<organism evidence="3 4">
    <name type="scientific">Brassica cretica</name>
    <name type="common">Mustard</name>
    <dbReference type="NCBI Taxonomy" id="69181"/>
    <lineage>
        <taxon>Eukaryota</taxon>
        <taxon>Viridiplantae</taxon>
        <taxon>Streptophyta</taxon>
        <taxon>Embryophyta</taxon>
        <taxon>Tracheophyta</taxon>
        <taxon>Spermatophyta</taxon>
        <taxon>Magnoliopsida</taxon>
        <taxon>eudicotyledons</taxon>
        <taxon>Gunneridae</taxon>
        <taxon>Pentapetalae</taxon>
        <taxon>rosids</taxon>
        <taxon>malvids</taxon>
        <taxon>Brassicales</taxon>
        <taxon>Brassicaceae</taxon>
        <taxon>Brassiceae</taxon>
        <taxon>Brassica</taxon>
    </lineage>
</organism>
<dbReference type="Pfam" id="PF09331">
    <property type="entry name" value="DUF1985"/>
    <property type="match status" value="1"/>
</dbReference>
<dbReference type="PANTHER" id="PTHR48449">
    <property type="entry name" value="DUF1985 DOMAIN-CONTAINING PROTEIN"/>
    <property type="match status" value="1"/>
</dbReference>
<feature type="region of interest" description="Disordered" evidence="1">
    <location>
        <begin position="189"/>
        <end position="214"/>
    </location>
</feature>